<feature type="transmembrane region" description="Helical" evidence="6">
    <location>
        <begin position="268"/>
        <end position="293"/>
    </location>
</feature>
<dbReference type="InterPro" id="IPR036259">
    <property type="entry name" value="MFS_trans_sf"/>
</dbReference>
<dbReference type="PANTHER" id="PTHR23513:SF6">
    <property type="entry name" value="MAJOR FACILITATOR SUPERFAMILY ASSOCIATED DOMAIN-CONTAINING PROTEIN"/>
    <property type="match status" value="1"/>
</dbReference>
<evidence type="ECO:0000313" key="8">
    <source>
        <dbReference type="Proteomes" id="UP001220377"/>
    </source>
</evidence>
<feature type="transmembrane region" description="Helical" evidence="6">
    <location>
        <begin position="364"/>
        <end position="388"/>
    </location>
</feature>
<keyword evidence="4 6" id="KW-1133">Transmembrane helix</keyword>
<feature type="transmembrane region" description="Helical" evidence="6">
    <location>
        <begin position="170"/>
        <end position="189"/>
    </location>
</feature>
<dbReference type="Gene3D" id="1.20.1250.20">
    <property type="entry name" value="MFS general substrate transporter like domains"/>
    <property type="match status" value="1"/>
</dbReference>
<sequence>MRELTKNTAYGTLLAARIIDGIGNSLYNIVFIIYAASMPFKTMAVSLASMAGLIPMLMQVVTGYAADRTQHKVQGVLWVYVAQAALFAGLALFISFPGSWPLFILLLSINIISDTLGMYAGGMLMPLLKHIVPAEELHQAVSLNSAASTTVELVFQAVGASLIVLLQHNYVVFGLINVASFALAAGIMFRQRQLLSQAEAEPAVQAQATHIQVHQSSFFRGFRDALHYLLGNRFLSVTIFLAVFINFVGASQDVMINVTLLHAQRLWIGNYGMTVAIVNTLFGVGMVLGMVFAKDGLQKLPLMTLVGLSLSMLVVVAAAFLWGGRILLCVASFLAAYMIAKVNPRLSAIVMLTVDETHMAQTSGIMGMLVMIGTPLGQALFVTLLNVTGDTTAWLVYGGLSAVIGLVAFVAARLIVEPQLPQTHSNKSKVSEAE</sequence>
<evidence type="ECO:0000256" key="3">
    <source>
        <dbReference type="ARBA" id="ARBA00022692"/>
    </source>
</evidence>
<keyword evidence="8" id="KW-1185">Reference proteome</keyword>
<proteinExistence type="predicted"/>
<name>A0ABY7WUS3_9LACO</name>
<feature type="transmembrane region" description="Helical" evidence="6">
    <location>
        <begin position="140"/>
        <end position="164"/>
    </location>
</feature>
<reference evidence="7 8" key="1">
    <citation type="submission" date="2023-02" db="EMBL/GenBank/DDBJ databases">
        <title>Genome sequence of Lacticaseibacillus sp. KACC 23028.</title>
        <authorList>
            <person name="Kim S."/>
            <person name="Heo J."/>
            <person name="Kwon S.-W."/>
        </authorList>
    </citation>
    <scope>NUCLEOTIDE SEQUENCE [LARGE SCALE GENOMIC DNA]</scope>
    <source>
        <strain evidence="7 8">KACC 23028</strain>
    </source>
</reference>
<dbReference type="EMBL" id="CP117884">
    <property type="protein sequence ID" value="WDF82794.1"/>
    <property type="molecule type" value="Genomic_DNA"/>
</dbReference>
<gene>
    <name evidence="7" type="ORF">PQ472_00710</name>
</gene>
<evidence type="ECO:0000256" key="4">
    <source>
        <dbReference type="ARBA" id="ARBA00022989"/>
    </source>
</evidence>
<dbReference type="Proteomes" id="UP001220377">
    <property type="component" value="Chromosome"/>
</dbReference>
<evidence type="ECO:0000256" key="5">
    <source>
        <dbReference type="ARBA" id="ARBA00023136"/>
    </source>
</evidence>
<dbReference type="RefSeq" id="WP_274260502.1">
    <property type="nucleotide sequence ID" value="NZ_CP117884.1"/>
</dbReference>
<feature type="transmembrane region" description="Helical" evidence="6">
    <location>
        <begin position="394"/>
        <end position="416"/>
    </location>
</feature>
<accession>A0ABY7WUS3</accession>
<comment type="subcellular location">
    <subcellularLocation>
        <location evidence="1">Cell membrane</location>
        <topology evidence="1">Multi-pass membrane protein</topology>
    </subcellularLocation>
</comment>
<evidence type="ECO:0000256" key="6">
    <source>
        <dbReference type="SAM" id="Phobius"/>
    </source>
</evidence>
<evidence type="ECO:0000256" key="2">
    <source>
        <dbReference type="ARBA" id="ARBA00022475"/>
    </source>
</evidence>
<protein>
    <submittedName>
        <fullName evidence="7">MFS transporter</fullName>
    </submittedName>
</protein>
<feature type="transmembrane region" description="Helical" evidence="6">
    <location>
        <begin position="77"/>
        <end position="96"/>
    </location>
</feature>
<evidence type="ECO:0000256" key="1">
    <source>
        <dbReference type="ARBA" id="ARBA00004651"/>
    </source>
</evidence>
<feature type="transmembrane region" description="Helical" evidence="6">
    <location>
        <begin position="12"/>
        <end position="37"/>
    </location>
</feature>
<organism evidence="7 8">
    <name type="scientific">Lacticaseibacillus pabuli</name>
    <dbReference type="NCBI Taxonomy" id="3025672"/>
    <lineage>
        <taxon>Bacteria</taxon>
        <taxon>Bacillati</taxon>
        <taxon>Bacillota</taxon>
        <taxon>Bacilli</taxon>
        <taxon>Lactobacillales</taxon>
        <taxon>Lactobacillaceae</taxon>
        <taxon>Lacticaseibacillus</taxon>
    </lineage>
</organism>
<keyword evidence="3 6" id="KW-0812">Transmembrane</keyword>
<dbReference type="PANTHER" id="PTHR23513">
    <property type="entry name" value="INTEGRAL MEMBRANE EFFLUX PROTEIN-RELATED"/>
    <property type="match status" value="1"/>
</dbReference>
<keyword evidence="2" id="KW-1003">Cell membrane</keyword>
<dbReference type="SUPFAM" id="SSF103473">
    <property type="entry name" value="MFS general substrate transporter"/>
    <property type="match status" value="1"/>
</dbReference>
<feature type="transmembrane region" description="Helical" evidence="6">
    <location>
        <begin position="102"/>
        <end position="128"/>
    </location>
</feature>
<feature type="transmembrane region" description="Helical" evidence="6">
    <location>
        <begin position="225"/>
        <end position="248"/>
    </location>
</feature>
<feature type="transmembrane region" description="Helical" evidence="6">
    <location>
        <begin position="43"/>
        <end position="65"/>
    </location>
</feature>
<feature type="transmembrane region" description="Helical" evidence="6">
    <location>
        <begin position="300"/>
        <end position="319"/>
    </location>
</feature>
<evidence type="ECO:0000313" key="7">
    <source>
        <dbReference type="EMBL" id="WDF82794.1"/>
    </source>
</evidence>
<keyword evidence="5 6" id="KW-0472">Membrane</keyword>